<dbReference type="EMBL" id="JAINUG010000427">
    <property type="protein sequence ID" value="KAJ8371838.1"/>
    <property type="molecule type" value="Genomic_DNA"/>
</dbReference>
<keyword evidence="2" id="KW-1185">Reference proteome</keyword>
<comment type="caution">
    <text evidence="1">The sequence shown here is derived from an EMBL/GenBank/DDBJ whole genome shotgun (WGS) entry which is preliminary data.</text>
</comment>
<proteinExistence type="predicted"/>
<gene>
    <name evidence="1" type="ORF">AAFF_G00299330</name>
</gene>
<evidence type="ECO:0000313" key="2">
    <source>
        <dbReference type="Proteomes" id="UP001221898"/>
    </source>
</evidence>
<accession>A0AAD7W142</accession>
<name>A0AAD7W142_9TELE</name>
<organism evidence="1 2">
    <name type="scientific">Aldrovandia affinis</name>
    <dbReference type="NCBI Taxonomy" id="143900"/>
    <lineage>
        <taxon>Eukaryota</taxon>
        <taxon>Metazoa</taxon>
        <taxon>Chordata</taxon>
        <taxon>Craniata</taxon>
        <taxon>Vertebrata</taxon>
        <taxon>Euteleostomi</taxon>
        <taxon>Actinopterygii</taxon>
        <taxon>Neopterygii</taxon>
        <taxon>Teleostei</taxon>
        <taxon>Notacanthiformes</taxon>
        <taxon>Halosauridae</taxon>
        <taxon>Aldrovandia</taxon>
    </lineage>
</organism>
<reference evidence="1" key="1">
    <citation type="journal article" date="2023" name="Science">
        <title>Genome structures resolve the early diversification of teleost fishes.</title>
        <authorList>
            <person name="Parey E."/>
            <person name="Louis A."/>
            <person name="Montfort J."/>
            <person name="Bouchez O."/>
            <person name="Roques C."/>
            <person name="Iampietro C."/>
            <person name="Lluch J."/>
            <person name="Castinel A."/>
            <person name="Donnadieu C."/>
            <person name="Desvignes T."/>
            <person name="Floi Bucao C."/>
            <person name="Jouanno E."/>
            <person name="Wen M."/>
            <person name="Mejri S."/>
            <person name="Dirks R."/>
            <person name="Jansen H."/>
            <person name="Henkel C."/>
            <person name="Chen W.J."/>
            <person name="Zahm M."/>
            <person name="Cabau C."/>
            <person name="Klopp C."/>
            <person name="Thompson A.W."/>
            <person name="Robinson-Rechavi M."/>
            <person name="Braasch I."/>
            <person name="Lecointre G."/>
            <person name="Bobe J."/>
            <person name="Postlethwait J.H."/>
            <person name="Berthelot C."/>
            <person name="Roest Crollius H."/>
            <person name="Guiguen Y."/>
        </authorList>
    </citation>
    <scope>NUCLEOTIDE SEQUENCE</scope>
    <source>
        <strain evidence="1">NC1722</strain>
    </source>
</reference>
<evidence type="ECO:0000313" key="1">
    <source>
        <dbReference type="EMBL" id="KAJ8371838.1"/>
    </source>
</evidence>
<dbReference type="AlphaFoldDB" id="A0AAD7W142"/>
<protein>
    <submittedName>
        <fullName evidence="1">Uncharacterized protein</fullName>
    </submittedName>
</protein>
<sequence length="130" mass="14699">MWSNVTHVANASGKPIRVFYSPDSLTLEEIEVKFGTKASAEAKMSMKRDSRIRYIRIPANDFGKIVGEGAIYVTVFVENGADDDDDCLNISQNFHIPYNRSFIVTANHNIKFQKYGANIWVDEQGNRHGK</sequence>
<dbReference type="Proteomes" id="UP001221898">
    <property type="component" value="Unassembled WGS sequence"/>
</dbReference>